<evidence type="ECO:0000313" key="1">
    <source>
        <dbReference type="EMBL" id="KAI4324086.1"/>
    </source>
</evidence>
<organism evidence="1 2">
    <name type="scientific">Bauhinia variegata</name>
    <name type="common">Purple orchid tree</name>
    <name type="synonym">Phanera variegata</name>
    <dbReference type="NCBI Taxonomy" id="167791"/>
    <lineage>
        <taxon>Eukaryota</taxon>
        <taxon>Viridiplantae</taxon>
        <taxon>Streptophyta</taxon>
        <taxon>Embryophyta</taxon>
        <taxon>Tracheophyta</taxon>
        <taxon>Spermatophyta</taxon>
        <taxon>Magnoliopsida</taxon>
        <taxon>eudicotyledons</taxon>
        <taxon>Gunneridae</taxon>
        <taxon>Pentapetalae</taxon>
        <taxon>rosids</taxon>
        <taxon>fabids</taxon>
        <taxon>Fabales</taxon>
        <taxon>Fabaceae</taxon>
        <taxon>Cercidoideae</taxon>
        <taxon>Cercideae</taxon>
        <taxon>Bauhiniinae</taxon>
        <taxon>Bauhinia</taxon>
    </lineage>
</organism>
<reference evidence="1 2" key="1">
    <citation type="journal article" date="2022" name="DNA Res.">
        <title>Chromosomal-level genome assembly of the orchid tree Bauhinia variegata (Leguminosae; Cercidoideae) supports the allotetraploid origin hypothesis of Bauhinia.</title>
        <authorList>
            <person name="Zhong Y."/>
            <person name="Chen Y."/>
            <person name="Zheng D."/>
            <person name="Pang J."/>
            <person name="Liu Y."/>
            <person name="Luo S."/>
            <person name="Meng S."/>
            <person name="Qian L."/>
            <person name="Wei D."/>
            <person name="Dai S."/>
            <person name="Zhou R."/>
        </authorList>
    </citation>
    <scope>NUCLEOTIDE SEQUENCE [LARGE SCALE GENOMIC DNA]</scope>
    <source>
        <strain evidence="1">BV-YZ2020</strain>
    </source>
</reference>
<accession>A0ACB9MKA2</accession>
<dbReference type="EMBL" id="CM039434">
    <property type="protein sequence ID" value="KAI4324086.1"/>
    <property type="molecule type" value="Genomic_DNA"/>
</dbReference>
<name>A0ACB9MKA2_BAUVA</name>
<evidence type="ECO:0000313" key="2">
    <source>
        <dbReference type="Proteomes" id="UP000828941"/>
    </source>
</evidence>
<sequence length="84" mass="9740">MVMWRSQSQTGILLLWILCDITYNSTICIWSFKVQCNKMDRQKLLSFKQEVIDSSGMLSTWSAKQDCYERAGVECITSHTELPN</sequence>
<dbReference type="Proteomes" id="UP000828941">
    <property type="component" value="Chromosome 9"/>
</dbReference>
<proteinExistence type="predicted"/>
<protein>
    <submittedName>
        <fullName evidence="1">Uncharacterized protein</fullName>
    </submittedName>
</protein>
<comment type="caution">
    <text evidence="1">The sequence shown here is derived from an EMBL/GenBank/DDBJ whole genome shotgun (WGS) entry which is preliminary data.</text>
</comment>
<gene>
    <name evidence="1" type="ORF">L6164_023650</name>
</gene>
<keyword evidence="2" id="KW-1185">Reference proteome</keyword>